<feature type="compositionally biased region" description="Basic residues" evidence="1">
    <location>
        <begin position="34"/>
        <end position="83"/>
    </location>
</feature>
<organism evidence="2">
    <name type="scientific">uncultured Actinomycetospora sp</name>
    <dbReference type="NCBI Taxonomy" id="1135996"/>
    <lineage>
        <taxon>Bacteria</taxon>
        <taxon>Bacillati</taxon>
        <taxon>Actinomycetota</taxon>
        <taxon>Actinomycetes</taxon>
        <taxon>Pseudonocardiales</taxon>
        <taxon>Pseudonocardiaceae</taxon>
        <taxon>Actinomycetospora</taxon>
        <taxon>environmental samples</taxon>
    </lineage>
</organism>
<feature type="region of interest" description="Disordered" evidence="1">
    <location>
        <begin position="21"/>
        <end position="83"/>
    </location>
</feature>
<accession>A0A6J4JS76</accession>
<feature type="non-terminal residue" evidence="2">
    <location>
        <position position="83"/>
    </location>
</feature>
<protein>
    <submittedName>
        <fullName evidence="2">Uncharacterized protein</fullName>
    </submittedName>
</protein>
<dbReference type="AlphaFoldDB" id="A0A6J4JS76"/>
<proteinExistence type="predicted"/>
<sequence>AARVVLGVRDGDDHRDALARARQHGHRGPPGGAHHLRARARRGRRRRGRRLPRAGRPARGRRRRRARAAVRAVAPRHRGGGAV</sequence>
<evidence type="ECO:0000313" key="2">
    <source>
        <dbReference type="EMBL" id="CAA9286123.1"/>
    </source>
</evidence>
<gene>
    <name evidence="2" type="ORF">AVDCRST_MAG54-4051</name>
</gene>
<name>A0A6J4JS76_9PSEU</name>
<evidence type="ECO:0000256" key="1">
    <source>
        <dbReference type="SAM" id="MobiDB-lite"/>
    </source>
</evidence>
<reference evidence="2" key="1">
    <citation type="submission" date="2020-02" db="EMBL/GenBank/DDBJ databases">
        <authorList>
            <person name="Meier V. D."/>
        </authorList>
    </citation>
    <scope>NUCLEOTIDE SEQUENCE</scope>
    <source>
        <strain evidence="2">AVDCRST_MAG54</strain>
    </source>
</reference>
<feature type="non-terminal residue" evidence="2">
    <location>
        <position position="1"/>
    </location>
</feature>
<dbReference type="EMBL" id="CADCTH010000511">
    <property type="protein sequence ID" value="CAA9286123.1"/>
    <property type="molecule type" value="Genomic_DNA"/>
</dbReference>